<keyword evidence="2" id="KW-1185">Reference proteome</keyword>
<organism evidence="1 2">
    <name type="scientific">Nitrosotalea devaniterrae</name>
    <dbReference type="NCBI Taxonomy" id="1078905"/>
    <lineage>
        <taxon>Archaea</taxon>
        <taxon>Nitrososphaerota</taxon>
        <taxon>Nitrososphaeria</taxon>
        <taxon>Nitrosotaleales</taxon>
        <taxon>Nitrosotaleaceae</taxon>
        <taxon>Nitrosotalea</taxon>
    </lineage>
</organism>
<gene>
    <name evidence="1" type="ORF">NDEV_0606</name>
</gene>
<dbReference type="KEGG" id="ndv:NDEV_0606"/>
<dbReference type="EMBL" id="LN890280">
    <property type="protein sequence ID" value="CUR51371.1"/>
    <property type="molecule type" value="Genomic_DNA"/>
</dbReference>
<dbReference type="AlphaFoldDB" id="A0A128A206"/>
<reference evidence="2" key="1">
    <citation type="submission" date="2015-10" db="EMBL/GenBank/DDBJ databases">
        <authorList>
            <person name="Lehtovirta-Morley L.E."/>
            <person name="Vieille C."/>
        </authorList>
    </citation>
    <scope>NUCLEOTIDE SEQUENCE [LARGE SCALE GENOMIC DNA]</scope>
</reference>
<dbReference type="Proteomes" id="UP000196239">
    <property type="component" value="Chromosome 1"/>
</dbReference>
<name>A0A128A206_9ARCH</name>
<evidence type="ECO:0000313" key="2">
    <source>
        <dbReference type="Proteomes" id="UP000196239"/>
    </source>
</evidence>
<protein>
    <submittedName>
        <fullName evidence="1">Uncharacterized protein</fullName>
    </submittedName>
</protein>
<proteinExistence type="predicted"/>
<accession>A0A128A206</accession>
<evidence type="ECO:0000313" key="1">
    <source>
        <dbReference type="EMBL" id="CUR51371.1"/>
    </source>
</evidence>
<sequence>MKTLYILIIVLTPIAFLLSFAIIPHIGHASFEGGPMNSMVLATDQGEIQMPQNKCTQNQKFGPGPHPAFTGGPAHWPWPSSDNITGIGFSKIVRVYDRGDEIDNFILEPGHSGQISYSLFVKSDFFNPRNLAWISNDAGFMHRSSDTIVPQKISAMGNMTLDNGTTKKTWFVCQSIPGGAKGCGPQYGQRPSSTVSLPTIVFDHPGVSVSYFPPIELVGIIPVTITATVYASNDSPEGTYWMYLAPGPNDGGPEVLLTVGNCSK</sequence>